<accession>A0ABW5AA48</accession>
<evidence type="ECO:0000313" key="3">
    <source>
        <dbReference type="Proteomes" id="UP001597413"/>
    </source>
</evidence>
<organism evidence="2 3">
    <name type="scientific">Rhodobacter lacus</name>
    <dbReference type="NCBI Taxonomy" id="1641972"/>
    <lineage>
        <taxon>Bacteria</taxon>
        <taxon>Pseudomonadati</taxon>
        <taxon>Pseudomonadota</taxon>
        <taxon>Alphaproteobacteria</taxon>
        <taxon>Rhodobacterales</taxon>
        <taxon>Rhodobacter group</taxon>
        <taxon>Rhodobacter</taxon>
    </lineage>
</organism>
<keyword evidence="3" id="KW-1185">Reference proteome</keyword>
<proteinExistence type="predicted"/>
<evidence type="ECO:0000313" key="2">
    <source>
        <dbReference type="EMBL" id="MFD2174814.1"/>
    </source>
</evidence>
<feature type="signal peptide" evidence="1">
    <location>
        <begin position="1"/>
        <end position="22"/>
    </location>
</feature>
<dbReference type="RefSeq" id="WP_377390654.1">
    <property type="nucleotide sequence ID" value="NZ_JBHUIX010000012.1"/>
</dbReference>
<dbReference type="Proteomes" id="UP001597413">
    <property type="component" value="Unassembled WGS sequence"/>
</dbReference>
<feature type="chain" id="PRO_5045536939" evidence="1">
    <location>
        <begin position="23"/>
        <end position="164"/>
    </location>
</feature>
<dbReference type="Pfam" id="PF09626">
    <property type="entry name" value="DHC"/>
    <property type="match status" value="1"/>
</dbReference>
<name>A0ABW5AA48_9RHOB</name>
<reference evidence="3" key="1">
    <citation type="journal article" date="2019" name="Int. J. Syst. Evol. Microbiol.">
        <title>The Global Catalogue of Microorganisms (GCM) 10K type strain sequencing project: providing services to taxonomists for standard genome sequencing and annotation.</title>
        <authorList>
            <consortium name="The Broad Institute Genomics Platform"/>
            <consortium name="The Broad Institute Genome Sequencing Center for Infectious Disease"/>
            <person name="Wu L."/>
            <person name="Ma J."/>
        </authorList>
    </citation>
    <scope>NUCLEOTIDE SEQUENCE [LARGE SCALE GENOMIC DNA]</scope>
    <source>
        <strain evidence="3">CCUG 55131</strain>
    </source>
</reference>
<evidence type="ECO:0000256" key="1">
    <source>
        <dbReference type="SAM" id="SignalP"/>
    </source>
</evidence>
<comment type="caution">
    <text evidence="2">The sequence shown here is derived from an EMBL/GenBank/DDBJ whole genome shotgun (WGS) entry which is preliminary data.</text>
</comment>
<dbReference type="InterPro" id="IPR018588">
    <property type="entry name" value="Dihaem_cytochrome-c"/>
</dbReference>
<gene>
    <name evidence="2" type="ORF">ACFSM0_11985</name>
</gene>
<dbReference type="EMBL" id="JBHUIX010000012">
    <property type="protein sequence ID" value="MFD2174814.1"/>
    <property type="molecule type" value="Genomic_DNA"/>
</dbReference>
<sequence>MTGITRAVLLLAAALAAAPACAEGWGEEEGEHHSRSRGAGAPADPAFLAECSACHMAFPPGFLPARSWQAMMADLGNHFGEDASLDTAPRDQIEAYLVANAADAGNGRRRDPAPGLTPLRISGLPWFVHEHGREVSAARKAKAGSMSNCTACHRGAAQGYFEDD</sequence>
<keyword evidence="1" id="KW-0732">Signal</keyword>
<protein>
    <submittedName>
        <fullName evidence="2">Diheme cytochrome c</fullName>
    </submittedName>
</protein>